<evidence type="ECO:0000313" key="7">
    <source>
        <dbReference type="EMBL" id="SPF76687.1"/>
    </source>
</evidence>
<evidence type="ECO:0000256" key="3">
    <source>
        <dbReference type="ARBA" id="ARBA00012663"/>
    </source>
</evidence>
<dbReference type="GO" id="GO:0004563">
    <property type="term" value="F:beta-N-acetylhexosaminidase activity"/>
    <property type="evidence" value="ECO:0007669"/>
    <property type="project" value="UniProtKB-EC"/>
</dbReference>
<keyword evidence="8" id="KW-1185">Reference proteome</keyword>
<dbReference type="EMBL" id="OMOI01000001">
    <property type="protein sequence ID" value="SPF76687.1"/>
    <property type="molecule type" value="Genomic_DNA"/>
</dbReference>
<evidence type="ECO:0000256" key="2">
    <source>
        <dbReference type="ARBA" id="ARBA00005336"/>
    </source>
</evidence>
<dbReference type="InterPro" id="IPR050226">
    <property type="entry name" value="NagZ_Beta-hexosaminidase"/>
</dbReference>
<comment type="catalytic activity">
    <reaction evidence="1">
        <text>Hydrolysis of terminal non-reducing N-acetyl-D-hexosamine residues in N-acetyl-beta-D-hexosaminides.</text>
        <dbReference type="EC" id="3.2.1.52"/>
    </reaction>
</comment>
<dbReference type="InterPro" id="IPR001764">
    <property type="entry name" value="Glyco_hydro_3_N"/>
</dbReference>
<gene>
    <name evidence="7" type="primary">nagZ</name>
    <name evidence="7" type="ORF">ALP8811_01701</name>
</gene>
<dbReference type="Gene3D" id="3.20.20.300">
    <property type="entry name" value="Glycoside hydrolase, family 3, N-terminal domain"/>
    <property type="match status" value="1"/>
</dbReference>
<dbReference type="InterPro" id="IPR019800">
    <property type="entry name" value="Glyco_hydro_3_AS"/>
</dbReference>
<evidence type="ECO:0000256" key="1">
    <source>
        <dbReference type="ARBA" id="ARBA00001231"/>
    </source>
</evidence>
<evidence type="ECO:0000259" key="6">
    <source>
        <dbReference type="Pfam" id="PF00933"/>
    </source>
</evidence>
<dbReference type="GO" id="GO:0005975">
    <property type="term" value="P:carbohydrate metabolic process"/>
    <property type="evidence" value="ECO:0007669"/>
    <property type="project" value="InterPro"/>
</dbReference>
<dbReference type="PROSITE" id="PS00775">
    <property type="entry name" value="GLYCOSYL_HYDROL_F3"/>
    <property type="match status" value="1"/>
</dbReference>
<evidence type="ECO:0000256" key="5">
    <source>
        <dbReference type="ARBA" id="ARBA00023295"/>
    </source>
</evidence>
<dbReference type="GO" id="GO:0009254">
    <property type="term" value="P:peptidoglycan turnover"/>
    <property type="evidence" value="ECO:0007669"/>
    <property type="project" value="TreeGrafter"/>
</dbReference>
<dbReference type="Pfam" id="PF00933">
    <property type="entry name" value="Glyco_hydro_3"/>
    <property type="match status" value="1"/>
</dbReference>
<feature type="domain" description="Glycoside hydrolase family 3 N-terminal" evidence="6">
    <location>
        <begin position="31"/>
        <end position="292"/>
    </location>
</feature>
<dbReference type="PANTHER" id="PTHR30480">
    <property type="entry name" value="BETA-HEXOSAMINIDASE-RELATED"/>
    <property type="match status" value="1"/>
</dbReference>
<name>A0A2R8ALC1_9RHOB</name>
<dbReference type="PANTHER" id="PTHR30480:SF13">
    <property type="entry name" value="BETA-HEXOSAMINIDASE"/>
    <property type="match status" value="1"/>
</dbReference>
<sequence>MSRFGAYILGCEGLVLSRAERDFFERVQPWGFILFARNVDTPDQLRALTSELRGAVGRDAPIFIDQEGGRVARMGAPHWREWLPALDQVKLNPKASVRSLYIRYRLIADELLSVGIDGNCAPLADIATAETHPILHNRLYGEDVVKVAERAASVAQGLLDGGVLPVVKHIPGHGRSTLDSHLELPRVKTKAKELGWTDFMAFEPLAGLPLGMSAHIVFEDIDPDLPATQSPDMIALIRGKIGFGGLLMTDDISMKALSGALSVRSRAALRAGCDIVLHCNGVLEQMEEVADACGDLAGEALSRAQAALSWRKPPLPIDIEALDAEFQSLMTGETVAQAGDERD</sequence>
<dbReference type="SUPFAM" id="SSF51445">
    <property type="entry name" value="(Trans)glycosidases"/>
    <property type="match status" value="1"/>
</dbReference>
<evidence type="ECO:0000256" key="4">
    <source>
        <dbReference type="ARBA" id="ARBA00022801"/>
    </source>
</evidence>
<protein>
    <recommendedName>
        <fullName evidence="3">beta-N-acetylhexosaminidase</fullName>
        <ecNumber evidence="3">3.2.1.52</ecNumber>
    </recommendedName>
</protein>
<comment type="similarity">
    <text evidence="2">Belongs to the glycosyl hydrolase 3 family.</text>
</comment>
<dbReference type="AlphaFoldDB" id="A0A2R8ALC1"/>
<evidence type="ECO:0000313" key="8">
    <source>
        <dbReference type="Proteomes" id="UP000244911"/>
    </source>
</evidence>
<reference evidence="7 8" key="1">
    <citation type="submission" date="2018-03" db="EMBL/GenBank/DDBJ databases">
        <authorList>
            <person name="Keele B.F."/>
        </authorList>
    </citation>
    <scope>NUCLEOTIDE SEQUENCE [LARGE SCALE GENOMIC DNA]</scope>
    <source>
        <strain evidence="7 8">CECT 8811</strain>
    </source>
</reference>
<accession>A0A2R8ALC1</accession>
<dbReference type="InterPro" id="IPR036962">
    <property type="entry name" value="Glyco_hydro_3_N_sf"/>
</dbReference>
<keyword evidence="5 7" id="KW-0326">Glycosidase</keyword>
<organism evidence="7 8">
    <name type="scientific">Aliiroseovarius pelagivivens</name>
    <dbReference type="NCBI Taxonomy" id="1639690"/>
    <lineage>
        <taxon>Bacteria</taxon>
        <taxon>Pseudomonadati</taxon>
        <taxon>Pseudomonadota</taxon>
        <taxon>Alphaproteobacteria</taxon>
        <taxon>Rhodobacterales</taxon>
        <taxon>Paracoccaceae</taxon>
        <taxon>Aliiroseovarius</taxon>
    </lineage>
</organism>
<dbReference type="InterPro" id="IPR017853">
    <property type="entry name" value="GH"/>
</dbReference>
<dbReference type="EC" id="3.2.1.52" evidence="3"/>
<dbReference type="OrthoDB" id="9786661at2"/>
<proteinExistence type="inferred from homology"/>
<dbReference type="RefSeq" id="WP_108856666.1">
    <property type="nucleotide sequence ID" value="NZ_OMOI01000001.1"/>
</dbReference>
<dbReference type="Proteomes" id="UP000244911">
    <property type="component" value="Unassembled WGS sequence"/>
</dbReference>
<keyword evidence="4 7" id="KW-0378">Hydrolase</keyword>